<accession>A0A2U2B9G9</accession>
<gene>
    <name evidence="2" type="ORF">DDZ16_09620</name>
</gene>
<name>A0A2U2B9G9_9BACT</name>
<feature type="transmembrane region" description="Helical" evidence="1">
    <location>
        <begin position="288"/>
        <end position="308"/>
    </location>
</feature>
<evidence type="ECO:0000313" key="3">
    <source>
        <dbReference type="Proteomes" id="UP000244956"/>
    </source>
</evidence>
<dbReference type="RefSeq" id="WP_109264232.1">
    <property type="nucleotide sequence ID" value="NZ_QEWP01000006.1"/>
</dbReference>
<keyword evidence="1" id="KW-0812">Transmembrane</keyword>
<dbReference type="Proteomes" id="UP000244956">
    <property type="component" value="Unassembled WGS sequence"/>
</dbReference>
<comment type="caution">
    <text evidence="2">The sequence shown here is derived from an EMBL/GenBank/DDBJ whole genome shotgun (WGS) entry which is preliminary data.</text>
</comment>
<feature type="transmembrane region" description="Helical" evidence="1">
    <location>
        <begin position="244"/>
        <end position="268"/>
    </location>
</feature>
<protein>
    <submittedName>
        <fullName evidence="2">Uncharacterized protein</fullName>
    </submittedName>
</protein>
<reference evidence="2 3" key="1">
    <citation type="submission" date="2018-05" db="EMBL/GenBank/DDBJ databases">
        <title>Marinilabilia rubrum sp. nov., isolated from saltern sediment.</title>
        <authorList>
            <person name="Zhang R."/>
        </authorList>
    </citation>
    <scope>NUCLEOTIDE SEQUENCE [LARGE SCALE GENOMIC DNA]</scope>
    <source>
        <strain evidence="2 3">WTE16</strain>
    </source>
</reference>
<dbReference type="EMBL" id="QEWP01000006">
    <property type="protein sequence ID" value="PWD99693.1"/>
    <property type="molecule type" value="Genomic_DNA"/>
</dbReference>
<keyword evidence="1" id="KW-1133">Transmembrane helix</keyword>
<keyword evidence="3" id="KW-1185">Reference proteome</keyword>
<keyword evidence="1" id="KW-0472">Membrane</keyword>
<sequence>MPYPFFQSVFNRQKSSKTSSYVQFDETYSVWRLGYTLGMLYETISLSELGVPGFSGKYSLSDRIRDFLITHEIFCNHTSIFSAENKYLKQHLEKIENGGSPEVVVKEIFVLKRIYETKIKAFSTHLSNIFKFGFQFNVAKTSFLCSGRSSEEIELQLSRLYRYIDLIDQGDKNLESTNLEISAINLKIFKKAVLLLGKWKNDLISVAGSDIKGFYQLINNRIFGVLRAIILDIQNPIQILRSKFLLYLIYYYSIVTFLALIELFIEFVLANNQLSFDFLGKFGFNEGILTFLVYAIPATISLLMLLHLSLKRIIVNALIARRFNKEIKKYLNQIKDK</sequence>
<proteinExistence type="predicted"/>
<evidence type="ECO:0000256" key="1">
    <source>
        <dbReference type="SAM" id="Phobius"/>
    </source>
</evidence>
<evidence type="ECO:0000313" key="2">
    <source>
        <dbReference type="EMBL" id="PWD99693.1"/>
    </source>
</evidence>
<organism evidence="2 3">
    <name type="scientific">Marinilabilia rubra</name>
    <dbReference type="NCBI Taxonomy" id="2162893"/>
    <lineage>
        <taxon>Bacteria</taxon>
        <taxon>Pseudomonadati</taxon>
        <taxon>Bacteroidota</taxon>
        <taxon>Bacteroidia</taxon>
        <taxon>Marinilabiliales</taxon>
        <taxon>Marinilabiliaceae</taxon>
        <taxon>Marinilabilia</taxon>
    </lineage>
</organism>
<dbReference type="AlphaFoldDB" id="A0A2U2B9G9"/>